<accession>A0A9W6SEH5</accession>
<organism evidence="2 3">
    <name type="scientific">Actinorhabdospora filicis</name>
    <dbReference type="NCBI Taxonomy" id="1785913"/>
    <lineage>
        <taxon>Bacteria</taxon>
        <taxon>Bacillati</taxon>
        <taxon>Actinomycetota</taxon>
        <taxon>Actinomycetes</taxon>
        <taxon>Micromonosporales</taxon>
        <taxon>Micromonosporaceae</taxon>
        <taxon>Actinorhabdospora</taxon>
    </lineage>
</organism>
<sequence>MRRAAAVTLAAGTLPYLSLKISWLAGGRLGLGDLADSAQLTALNGFTAGMDAVAFLLAGVFFFRRGLRAPAWLPVFPIWVGTGLLGQLLVQVPTQLAASVLSGEAVASGKADTAVHSWVYLVVYAGFCLQGVALVTAFALYARERWAGAFTGRTDDASPLRALLRPVSLILAVVTGLLALFHLSLAAGSTWGISADHVATFGVPVRAAEVAVAAVFAVAAYGLLATGGHLRGRRRWTATVALWLGSGAMFGWGMWTLVVLLASDTGIGVRYSPDLTSFEALGRFTVGILAGFTLLVAHAAASLKSASGDQVS</sequence>
<feature type="transmembrane region" description="Helical" evidence="1">
    <location>
        <begin position="281"/>
        <end position="303"/>
    </location>
</feature>
<feature type="transmembrane region" description="Helical" evidence="1">
    <location>
        <begin position="75"/>
        <end position="98"/>
    </location>
</feature>
<keyword evidence="1" id="KW-0812">Transmembrane</keyword>
<name>A0A9W6SEH5_9ACTN</name>
<feature type="transmembrane region" description="Helical" evidence="1">
    <location>
        <begin position="205"/>
        <end position="224"/>
    </location>
</feature>
<comment type="caution">
    <text evidence="2">The sequence shown here is derived from an EMBL/GenBank/DDBJ whole genome shotgun (WGS) entry which is preliminary data.</text>
</comment>
<evidence type="ECO:0000256" key="1">
    <source>
        <dbReference type="SAM" id="Phobius"/>
    </source>
</evidence>
<feature type="transmembrane region" description="Helical" evidence="1">
    <location>
        <begin position="43"/>
        <end position="63"/>
    </location>
</feature>
<keyword evidence="3" id="KW-1185">Reference proteome</keyword>
<proteinExistence type="predicted"/>
<keyword evidence="1" id="KW-0472">Membrane</keyword>
<gene>
    <name evidence="2" type="ORF">Afil01_05370</name>
</gene>
<feature type="transmembrane region" description="Helical" evidence="1">
    <location>
        <begin position="163"/>
        <end position="185"/>
    </location>
</feature>
<feature type="transmembrane region" description="Helical" evidence="1">
    <location>
        <begin position="236"/>
        <end position="261"/>
    </location>
</feature>
<dbReference type="AlphaFoldDB" id="A0A9W6SEH5"/>
<feature type="transmembrane region" description="Helical" evidence="1">
    <location>
        <begin position="118"/>
        <end position="142"/>
    </location>
</feature>
<keyword evidence="1" id="KW-1133">Transmembrane helix</keyword>
<protein>
    <submittedName>
        <fullName evidence="2">Uncharacterized protein</fullName>
    </submittedName>
</protein>
<reference evidence="2" key="1">
    <citation type="submission" date="2023-03" db="EMBL/GenBank/DDBJ databases">
        <title>Actinorhabdospora filicis NBRC 111898.</title>
        <authorList>
            <person name="Ichikawa N."/>
            <person name="Sato H."/>
            <person name="Tonouchi N."/>
        </authorList>
    </citation>
    <scope>NUCLEOTIDE SEQUENCE</scope>
    <source>
        <strain evidence="2">NBRC 111898</strain>
    </source>
</reference>
<evidence type="ECO:0000313" key="2">
    <source>
        <dbReference type="EMBL" id="GLZ75730.1"/>
    </source>
</evidence>
<dbReference type="Proteomes" id="UP001165079">
    <property type="component" value="Unassembled WGS sequence"/>
</dbReference>
<evidence type="ECO:0000313" key="3">
    <source>
        <dbReference type="Proteomes" id="UP001165079"/>
    </source>
</evidence>
<dbReference type="EMBL" id="BSTX01000001">
    <property type="protein sequence ID" value="GLZ75730.1"/>
    <property type="molecule type" value="Genomic_DNA"/>
</dbReference>